<proteinExistence type="predicted"/>
<organism evidence="1 2">
    <name type="scientific">Oleiphilus messinensis</name>
    <dbReference type="NCBI Taxonomy" id="141451"/>
    <lineage>
        <taxon>Bacteria</taxon>
        <taxon>Pseudomonadati</taxon>
        <taxon>Pseudomonadota</taxon>
        <taxon>Gammaproteobacteria</taxon>
        <taxon>Oceanospirillales</taxon>
        <taxon>Oleiphilaceae</taxon>
        <taxon>Oleiphilus</taxon>
    </lineage>
</organism>
<dbReference type="Proteomes" id="UP000196027">
    <property type="component" value="Chromosome"/>
</dbReference>
<dbReference type="AlphaFoldDB" id="A0A1Y0I7Y2"/>
<sequence length="154" mass="17639">MSDIHIEDFCKDVAKILVQLYTVFPRRTSVYVEDIAGEDNPDEYGLHGDRHMACFGAMIWLAEENYIRYVDTIRQEAVDQAILTHKALNLLSRICNDSRILHHDTSLDEHTLRGLPQDVATDRKTHINILREVIAGGSSTRISRVVQRLILELN</sequence>
<reference evidence="1 2" key="1">
    <citation type="submission" date="2017-05" db="EMBL/GenBank/DDBJ databases">
        <title>Genomic insights into alkan degradation activity of Oleiphilus messinensis.</title>
        <authorList>
            <person name="Kozyavkin S.A."/>
            <person name="Slesarev A.I."/>
            <person name="Golyshin P.N."/>
            <person name="Korzhenkov A."/>
            <person name="Golyshina O.N."/>
            <person name="Toshchakov S.V."/>
        </authorList>
    </citation>
    <scope>NUCLEOTIDE SEQUENCE [LARGE SCALE GENOMIC DNA]</scope>
    <source>
        <strain evidence="1 2">ME102</strain>
    </source>
</reference>
<gene>
    <name evidence="1" type="ORF">OLMES_2277</name>
</gene>
<dbReference type="OrthoDB" id="6958576at2"/>
<protein>
    <submittedName>
        <fullName evidence="1">Uncharacterized protein</fullName>
    </submittedName>
</protein>
<dbReference type="KEGG" id="ome:OLMES_2277"/>
<dbReference type="EMBL" id="CP021425">
    <property type="protein sequence ID" value="ARU56340.1"/>
    <property type="molecule type" value="Genomic_DNA"/>
</dbReference>
<dbReference type="RefSeq" id="WP_087461339.1">
    <property type="nucleotide sequence ID" value="NZ_CP021425.1"/>
</dbReference>
<evidence type="ECO:0000313" key="1">
    <source>
        <dbReference type="EMBL" id="ARU56340.1"/>
    </source>
</evidence>
<evidence type="ECO:0000313" key="2">
    <source>
        <dbReference type="Proteomes" id="UP000196027"/>
    </source>
</evidence>
<keyword evidence="2" id="KW-1185">Reference proteome</keyword>
<name>A0A1Y0I7Y2_9GAMM</name>
<accession>A0A1Y0I7Y2</accession>